<dbReference type="Gene3D" id="3.30.450.20">
    <property type="entry name" value="PAS domain"/>
    <property type="match status" value="1"/>
</dbReference>
<evidence type="ECO:0000256" key="4">
    <source>
        <dbReference type="ARBA" id="ARBA00022679"/>
    </source>
</evidence>
<dbReference type="InterPro" id="IPR058245">
    <property type="entry name" value="NreC/VraR/RcsB-like_REC"/>
</dbReference>
<dbReference type="InterPro" id="IPR001789">
    <property type="entry name" value="Sig_transdc_resp-reg_receiver"/>
</dbReference>
<dbReference type="SUPFAM" id="SSF52172">
    <property type="entry name" value="CheY-like"/>
    <property type="match status" value="1"/>
</dbReference>
<dbReference type="Pfam" id="PF01590">
    <property type="entry name" value="GAF"/>
    <property type="match status" value="1"/>
</dbReference>
<name>A0A830GKD4_9EURY</name>
<keyword evidence="6" id="KW-0902">Two-component regulatory system</keyword>
<dbReference type="SUPFAM" id="SSF47384">
    <property type="entry name" value="Homodimeric domain of signal transducing histidine kinase"/>
    <property type="match status" value="1"/>
</dbReference>
<dbReference type="InterPro" id="IPR000014">
    <property type="entry name" value="PAS"/>
</dbReference>
<evidence type="ECO:0000256" key="5">
    <source>
        <dbReference type="ARBA" id="ARBA00022777"/>
    </source>
</evidence>
<dbReference type="InterPro" id="IPR013656">
    <property type="entry name" value="PAS_4"/>
</dbReference>
<dbReference type="InterPro" id="IPR005467">
    <property type="entry name" value="His_kinase_dom"/>
</dbReference>
<evidence type="ECO:0000256" key="7">
    <source>
        <dbReference type="PROSITE-ProRule" id="PRU00169"/>
    </source>
</evidence>
<comment type="caution">
    <text evidence="10">The sequence shown here is derived from an EMBL/GenBank/DDBJ whole genome shotgun (WGS) entry which is preliminary data.</text>
</comment>
<organism evidence="10 11">
    <name type="scientific">Haloarcula pellucida</name>
    <dbReference type="NCBI Taxonomy" id="1427151"/>
    <lineage>
        <taxon>Archaea</taxon>
        <taxon>Methanobacteriati</taxon>
        <taxon>Methanobacteriota</taxon>
        <taxon>Stenosarchaea group</taxon>
        <taxon>Halobacteria</taxon>
        <taxon>Halobacteriales</taxon>
        <taxon>Haloarculaceae</taxon>
        <taxon>Haloarcula</taxon>
    </lineage>
</organism>
<evidence type="ECO:0000259" key="8">
    <source>
        <dbReference type="PROSITE" id="PS50109"/>
    </source>
</evidence>
<comment type="caution">
    <text evidence="7">Lacks conserved residue(s) required for the propagation of feature annotation.</text>
</comment>
<dbReference type="SUPFAM" id="SSF55874">
    <property type="entry name" value="ATPase domain of HSP90 chaperone/DNA topoisomerase II/histidine kinase"/>
    <property type="match status" value="1"/>
</dbReference>
<dbReference type="Gene3D" id="3.30.565.10">
    <property type="entry name" value="Histidine kinase-like ATPase, C-terminal domain"/>
    <property type="match status" value="1"/>
</dbReference>
<dbReference type="SUPFAM" id="SSF55781">
    <property type="entry name" value="GAF domain-like"/>
    <property type="match status" value="1"/>
</dbReference>
<dbReference type="SUPFAM" id="SSF55785">
    <property type="entry name" value="PYP-like sensor domain (PAS domain)"/>
    <property type="match status" value="1"/>
</dbReference>
<dbReference type="InterPro" id="IPR036890">
    <property type="entry name" value="HATPase_C_sf"/>
</dbReference>
<accession>A0A830GKD4</accession>
<dbReference type="Pfam" id="PF00072">
    <property type="entry name" value="Response_reg"/>
    <property type="match status" value="1"/>
</dbReference>
<proteinExistence type="predicted"/>
<dbReference type="RefSeq" id="WP_188996727.1">
    <property type="nucleotide sequence ID" value="NZ_BMOU01000002.1"/>
</dbReference>
<dbReference type="Pfam" id="PF02518">
    <property type="entry name" value="HATPase_c"/>
    <property type="match status" value="1"/>
</dbReference>
<evidence type="ECO:0000259" key="9">
    <source>
        <dbReference type="PROSITE" id="PS50110"/>
    </source>
</evidence>
<dbReference type="Gene3D" id="1.10.287.130">
    <property type="match status" value="1"/>
</dbReference>
<dbReference type="EC" id="2.7.13.3" evidence="2"/>
<evidence type="ECO:0000256" key="2">
    <source>
        <dbReference type="ARBA" id="ARBA00012438"/>
    </source>
</evidence>
<dbReference type="InterPro" id="IPR035965">
    <property type="entry name" value="PAS-like_dom_sf"/>
</dbReference>
<feature type="domain" description="Response regulatory" evidence="9">
    <location>
        <begin position="19"/>
        <end position="135"/>
    </location>
</feature>
<dbReference type="CDD" id="cd00075">
    <property type="entry name" value="HATPase"/>
    <property type="match status" value="1"/>
</dbReference>
<keyword evidence="3" id="KW-0597">Phosphoprotein</keyword>
<reference evidence="10" key="2">
    <citation type="submission" date="2020-09" db="EMBL/GenBank/DDBJ databases">
        <authorList>
            <person name="Sun Q."/>
            <person name="Ohkuma M."/>
        </authorList>
    </citation>
    <scope>NUCLEOTIDE SEQUENCE</scope>
    <source>
        <strain evidence="10">JCM 17820</strain>
    </source>
</reference>
<comment type="catalytic activity">
    <reaction evidence="1">
        <text>ATP + protein L-histidine = ADP + protein N-phospho-L-histidine.</text>
        <dbReference type="EC" id="2.7.13.3"/>
    </reaction>
</comment>
<dbReference type="Gene3D" id="3.40.50.2300">
    <property type="match status" value="1"/>
</dbReference>
<dbReference type="CDD" id="cd00082">
    <property type="entry name" value="HisKA"/>
    <property type="match status" value="1"/>
</dbReference>
<dbReference type="Pfam" id="PF08448">
    <property type="entry name" value="PAS_4"/>
    <property type="match status" value="1"/>
</dbReference>
<dbReference type="PANTHER" id="PTHR43711">
    <property type="entry name" value="TWO-COMPONENT HISTIDINE KINASE"/>
    <property type="match status" value="1"/>
</dbReference>
<dbReference type="GO" id="GO:0000155">
    <property type="term" value="F:phosphorelay sensor kinase activity"/>
    <property type="evidence" value="ECO:0007669"/>
    <property type="project" value="InterPro"/>
</dbReference>
<dbReference type="Proteomes" id="UP000605784">
    <property type="component" value="Unassembled WGS sequence"/>
</dbReference>
<protein>
    <recommendedName>
        <fullName evidence="2">histidine kinase</fullName>
        <ecNumber evidence="2">2.7.13.3</ecNumber>
    </recommendedName>
</protein>
<dbReference type="PROSITE" id="PS50110">
    <property type="entry name" value="RESPONSE_REGULATORY"/>
    <property type="match status" value="1"/>
</dbReference>
<keyword evidence="5" id="KW-0418">Kinase</keyword>
<evidence type="ECO:0000313" key="10">
    <source>
        <dbReference type="EMBL" id="GGN93322.1"/>
    </source>
</evidence>
<dbReference type="InterPro" id="IPR029016">
    <property type="entry name" value="GAF-like_dom_sf"/>
</dbReference>
<dbReference type="InterPro" id="IPR003594">
    <property type="entry name" value="HATPase_dom"/>
</dbReference>
<dbReference type="InterPro" id="IPR004358">
    <property type="entry name" value="Sig_transdc_His_kin-like_C"/>
</dbReference>
<dbReference type="Gene3D" id="3.30.450.40">
    <property type="match status" value="1"/>
</dbReference>
<dbReference type="SMART" id="SM00448">
    <property type="entry name" value="REC"/>
    <property type="match status" value="1"/>
</dbReference>
<dbReference type="EMBL" id="BMOU01000002">
    <property type="protein sequence ID" value="GGN93322.1"/>
    <property type="molecule type" value="Genomic_DNA"/>
</dbReference>
<dbReference type="SMART" id="SM00388">
    <property type="entry name" value="HisKA"/>
    <property type="match status" value="1"/>
</dbReference>
<dbReference type="Pfam" id="PF00512">
    <property type="entry name" value="HisKA"/>
    <property type="match status" value="1"/>
</dbReference>
<evidence type="ECO:0000256" key="3">
    <source>
        <dbReference type="ARBA" id="ARBA00022553"/>
    </source>
</evidence>
<evidence type="ECO:0000313" key="11">
    <source>
        <dbReference type="Proteomes" id="UP000605784"/>
    </source>
</evidence>
<dbReference type="InterPro" id="IPR036097">
    <property type="entry name" value="HisK_dim/P_sf"/>
</dbReference>
<dbReference type="InterPro" id="IPR003661">
    <property type="entry name" value="HisK_dim/P_dom"/>
</dbReference>
<dbReference type="InterPro" id="IPR011006">
    <property type="entry name" value="CheY-like_superfamily"/>
</dbReference>
<dbReference type="PRINTS" id="PR00344">
    <property type="entry name" value="BCTRLSENSOR"/>
</dbReference>
<dbReference type="AlphaFoldDB" id="A0A830GKD4"/>
<dbReference type="SMART" id="SM00065">
    <property type="entry name" value="GAF"/>
    <property type="match status" value="1"/>
</dbReference>
<dbReference type="SMART" id="SM00387">
    <property type="entry name" value="HATPase_c"/>
    <property type="match status" value="1"/>
</dbReference>
<keyword evidence="11" id="KW-1185">Reference proteome</keyword>
<evidence type="ECO:0000256" key="6">
    <source>
        <dbReference type="ARBA" id="ARBA00023012"/>
    </source>
</evidence>
<dbReference type="InterPro" id="IPR050736">
    <property type="entry name" value="Sensor_HK_Regulatory"/>
</dbReference>
<dbReference type="PANTHER" id="PTHR43711:SF1">
    <property type="entry name" value="HISTIDINE KINASE 1"/>
    <property type="match status" value="1"/>
</dbReference>
<sequence>MNDAEAENDSLGYGHGTRRVVYVDADADAAAAVGSALTASSDGIEVLTAGSVTEAFELVVEHAVECLVTEYTLPDGTGVDLLRSLRDRYPDMPVVVFTGDGSEAIASDAIAAGATEYVRKDPLDEQLATLTDRVHTAMTEQSDREAILGRMTDAFFALDENWRFTYLNERGREILREAADVTDATSRLVGRRIWDVIPEIVDTEFYDVYHRAMESQKPESLEAYYDPLDTWFDVRAYPSETGLSVYFRDVTTRRKREDSLAEREEILTEMYRVIAEKETPFGEKVEHLLEVGRDALGTEFGALSRVEGSDYVFEAVIDPTGRTQTGDVVPLGSTNCERAIVERETLVIEDIAADAPELAERSGFTEMGIACYVGMPVVVDDEVYGTFCFYDRNPRHEAFADWEVTLVELMGNWISYELERERRERELTRERNRLDDFASVVSHDLRNPLTVATGHLELLTEAYDGDPDHVVGMERALTRMDTLIDDVLALARSGNQVVEPSDVELGPLCEQAWAVIENDGATLTVPDQSVTVSGDDSRLRQLFENLFRNSVEHGDPGVTVRVGTLSNSSGLYVADDGPGIPVDERESAFESGYTTSGDGTGLGLRIVEEIAEAHGARVTITESESGGARFEIHGLDVE</sequence>
<dbReference type="CDD" id="cd00130">
    <property type="entry name" value="PAS"/>
    <property type="match status" value="1"/>
</dbReference>
<gene>
    <name evidence="10" type="ORF">GCM10009030_18660</name>
</gene>
<dbReference type="InterPro" id="IPR003018">
    <property type="entry name" value="GAF"/>
</dbReference>
<feature type="domain" description="Histidine kinase" evidence="8">
    <location>
        <begin position="440"/>
        <end position="632"/>
    </location>
</feature>
<evidence type="ECO:0000256" key="1">
    <source>
        <dbReference type="ARBA" id="ARBA00000085"/>
    </source>
</evidence>
<reference evidence="10" key="1">
    <citation type="journal article" date="2014" name="Int. J. Syst. Evol. Microbiol.">
        <title>Complete genome sequence of Corynebacterium casei LMG S-19264T (=DSM 44701T), isolated from a smear-ripened cheese.</title>
        <authorList>
            <consortium name="US DOE Joint Genome Institute (JGI-PGF)"/>
            <person name="Walter F."/>
            <person name="Albersmeier A."/>
            <person name="Kalinowski J."/>
            <person name="Ruckert C."/>
        </authorList>
    </citation>
    <scope>NUCLEOTIDE SEQUENCE</scope>
    <source>
        <strain evidence="10">JCM 17820</strain>
    </source>
</reference>
<keyword evidence="4" id="KW-0808">Transferase</keyword>
<dbReference type="CDD" id="cd17535">
    <property type="entry name" value="REC_NarL-like"/>
    <property type="match status" value="1"/>
</dbReference>
<dbReference type="PROSITE" id="PS50109">
    <property type="entry name" value="HIS_KIN"/>
    <property type="match status" value="1"/>
</dbReference>